<organism evidence="3 4">
    <name type="scientific">Acorus gramineus</name>
    <name type="common">Dwarf sweet flag</name>
    <dbReference type="NCBI Taxonomy" id="55184"/>
    <lineage>
        <taxon>Eukaryota</taxon>
        <taxon>Viridiplantae</taxon>
        <taxon>Streptophyta</taxon>
        <taxon>Embryophyta</taxon>
        <taxon>Tracheophyta</taxon>
        <taxon>Spermatophyta</taxon>
        <taxon>Magnoliopsida</taxon>
        <taxon>Liliopsida</taxon>
        <taxon>Acoraceae</taxon>
        <taxon>Acorus</taxon>
    </lineage>
</organism>
<dbReference type="Proteomes" id="UP001179952">
    <property type="component" value="Unassembled WGS sequence"/>
</dbReference>
<evidence type="ECO:0000313" key="4">
    <source>
        <dbReference type="Proteomes" id="UP001179952"/>
    </source>
</evidence>
<comment type="similarity">
    <text evidence="2">Belongs to the IQD family.</text>
</comment>
<proteinExistence type="inferred from homology"/>
<dbReference type="AlphaFoldDB" id="A0AAV8ZYE3"/>
<dbReference type="EMBL" id="JAUJYN010000073">
    <property type="protein sequence ID" value="KAK1256894.1"/>
    <property type="molecule type" value="Genomic_DNA"/>
</dbReference>
<protein>
    <submittedName>
        <fullName evidence="3">Protein IQ-DOMAIN 1</fullName>
    </submittedName>
</protein>
<keyword evidence="4" id="KW-1185">Reference proteome</keyword>
<dbReference type="PANTHER" id="PTHR32295:SF95">
    <property type="entry name" value="PROTEIN IQ-DOMAIN 6"/>
    <property type="match status" value="1"/>
</dbReference>
<dbReference type="PROSITE" id="PS50096">
    <property type="entry name" value="IQ"/>
    <property type="match status" value="2"/>
</dbReference>
<dbReference type="PANTHER" id="PTHR32295">
    <property type="entry name" value="IQ-DOMAIN 5-RELATED"/>
    <property type="match status" value="1"/>
</dbReference>
<evidence type="ECO:0000256" key="1">
    <source>
        <dbReference type="ARBA" id="ARBA00022860"/>
    </source>
</evidence>
<reference evidence="3" key="2">
    <citation type="submission" date="2023-06" db="EMBL/GenBank/DDBJ databases">
        <authorList>
            <person name="Ma L."/>
            <person name="Liu K.-W."/>
            <person name="Li Z."/>
            <person name="Hsiao Y.-Y."/>
            <person name="Qi Y."/>
            <person name="Fu T."/>
            <person name="Tang G."/>
            <person name="Zhang D."/>
            <person name="Sun W.-H."/>
            <person name="Liu D.-K."/>
            <person name="Li Y."/>
            <person name="Chen G.-Z."/>
            <person name="Liu X.-D."/>
            <person name="Liao X.-Y."/>
            <person name="Jiang Y.-T."/>
            <person name="Yu X."/>
            <person name="Hao Y."/>
            <person name="Huang J."/>
            <person name="Zhao X.-W."/>
            <person name="Ke S."/>
            <person name="Chen Y.-Y."/>
            <person name="Wu W.-L."/>
            <person name="Hsu J.-L."/>
            <person name="Lin Y.-F."/>
            <person name="Huang M.-D."/>
            <person name="Li C.-Y."/>
            <person name="Huang L."/>
            <person name="Wang Z.-W."/>
            <person name="Zhao X."/>
            <person name="Zhong W.-Y."/>
            <person name="Peng D.-H."/>
            <person name="Ahmad S."/>
            <person name="Lan S."/>
            <person name="Zhang J.-S."/>
            <person name="Tsai W.-C."/>
            <person name="Van De Peer Y."/>
            <person name="Liu Z.-J."/>
        </authorList>
    </citation>
    <scope>NUCLEOTIDE SEQUENCE</scope>
    <source>
        <strain evidence="3">SCP</strain>
        <tissue evidence="3">Leaves</tissue>
    </source>
</reference>
<dbReference type="Pfam" id="PF00612">
    <property type="entry name" value="IQ"/>
    <property type="match status" value="1"/>
</dbReference>
<evidence type="ECO:0000256" key="2">
    <source>
        <dbReference type="ARBA" id="ARBA00024341"/>
    </source>
</evidence>
<sequence length="442" mass="49705">MGASGKFLKAIGLKKSEKEDPEISSGKSKKWKLWRTSSSENLLRWKTSKKTMSEVASDSSSVTADAFSVAVAKVVRAPPKDFKVVRQEWAAIRIQTAFRGLLARRALRALKGVVRLQAIVRGRQVRKQAAVTLRCMQALVRVQARVRARRVRMSAEGQAVQKILEIHREKADILKEAEEGWCDSQGTLEEVKIKLQLRKEGAIKRERAIAYSLSQQQWRSNSSARPANSSIPSKELDKNSWSWLERWMAAKPWENRLMEQNHIETSEPLSSKHCEIYNSECLRKTVEPPSVKVRRNNISTRISARPPIGHSRLGIHSASPTISDIHYNATSTSSSSVGMSTPISATTTTLLASEESINSKPKNYMSLTESTRAKQRSSYRVLQRQSSEDFQFHKLMLLSNGDSKSSVGSDHSVNSCKTKNGVRARDKENMYYNNVERSASML</sequence>
<keyword evidence="1" id="KW-0112">Calmodulin-binding</keyword>
<reference evidence="3" key="1">
    <citation type="journal article" date="2023" name="Nat. Commun.">
        <title>Diploid and tetraploid genomes of Acorus and the evolution of monocots.</title>
        <authorList>
            <person name="Ma L."/>
            <person name="Liu K.W."/>
            <person name="Li Z."/>
            <person name="Hsiao Y.Y."/>
            <person name="Qi Y."/>
            <person name="Fu T."/>
            <person name="Tang G.D."/>
            <person name="Zhang D."/>
            <person name="Sun W.H."/>
            <person name="Liu D.K."/>
            <person name="Li Y."/>
            <person name="Chen G.Z."/>
            <person name="Liu X.D."/>
            <person name="Liao X.Y."/>
            <person name="Jiang Y.T."/>
            <person name="Yu X."/>
            <person name="Hao Y."/>
            <person name="Huang J."/>
            <person name="Zhao X.W."/>
            <person name="Ke S."/>
            <person name="Chen Y.Y."/>
            <person name="Wu W.L."/>
            <person name="Hsu J.L."/>
            <person name="Lin Y.F."/>
            <person name="Huang M.D."/>
            <person name="Li C.Y."/>
            <person name="Huang L."/>
            <person name="Wang Z.W."/>
            <person name="Zhao X."/>
            <person name="Zhong W.Y."/>
            <person name="Peng D.H."/>
            <person name="Ahmad S."/>
            <person name="Lan S."/>
            <person name="Zhang J.S."/>
            <person name="Tsai W.C."/>
            <person name="Van de Peer Y."/>
            <person name="Liu Z.J."/>
        </authorList>
    </citation>
    <scope>NUCLEOTIDE SEQUENCE</scope>
    <source>
        <strain evidence="3">SCP</strain>
    </source>
</reference>
<accession>A0AAV8ZYE3</accession>
<gene>
    <name evidence="3" type="ORF">QJS04_geneDACA002482</name>
</gene>
<comment type="caution">
    <text evidence="3">The sequence shown here is derived from an EMBL/GenBank/DDBJ whole genome shotgun (WGS) entry which is preliminary data.</text>
</comment>
<name>A0AAV8ZYE3_ACOGR</name>
<dbReference type="GO" id="GO:0005516">
    <property type="term" value="F:calmodulin binding"/>
    <property type="evidence" value="ECO:0007669"/>
    <property type="project" value="UniProtKB-KW"/>
</dbReference>
<evidence type="ECO:0000313" key="3">
    <source>
        <dbReference type="EMBL" id="KAK1256894.1"/>
    </source>
</evidence>
<dbReference type="InterPro" id="IPR000048">
    <property type="entry name" value="IQ_motif_EF-hand-BS"/>
</dbReference>